<dbReference type="AlphaFoldDB" id="A0A177AXD3"/>
<name>A0A177AXD3_9BILA</name>
<dbReference type="Proteomes" id="UP000078046">
    <property type="component" value="Unassembled WGS sequence"/>
</dbReference>
<dbReference type="EMBL" id="LWCA01001049">
    <property type="protein sequence ID" value="OAF66061.1"/>
    <property type="molecule type" value="Genomic_DNA"/>
</dbReference>
<reference evidence="1 2" key="1">
    <citation type="submission" date="2016-04" db="EMBL/GenBank/DDBJ databases">
        <title>The genome of Intoshia linei affirms orthonectids as highly simplified spiralians.</title>
        <authorList>
            <person name="Mikhailov K.V."/>
            <person name="Slusarev G.S."/>
            <person name="Nikitin M.A."/>
            <person name="Logacheva M.D."/>
            <person name="Penin A."/>
            <person name="Aleoshin V."/>
            <person name="Panchin Y.V."/>
        </authorList>
    </citation>
    <scope>NUCLEOTIDE SEQUENCE [LARGE SCALE GENOMIC DNA]</scope>
    <source>
        <strain evidence="1">Intl2013</strain>
        <tissue evidence="1">Whole animal</tissue>
    </source>
</reference>
<accession>A0A177AXD3</accession>
<sequence length="86" mass="9795">MLRCELLDGSGLKVVNISWALDVINIPTKNSEKIIDKPELTNYLQTIVCTLECIVQCTMCIPHTEHSNIHDHNKISCYTNLNKKKL</sequence>
<evidence type="ECO:0000313" key="1">
    <source>
        <dbReference type="EMBL" id="OAF66061.1"/>
    </source>
</evidence>
<comment type="caution">
    <text evidence="1">The sequence shown here is derived from an EMBL/GenBank/DDBJ whole genome shotgun (WGS) entry which is preliminary data.</text>
</comment>
<organism evidence="1 2">
    <name type="scientific">Intoshia linei</name>
    <dbReference type="NCBI Taxonomy" id="1819745"/>
    <lineage>
        <taxon>Eukaryota</taxon>
        <taxon>Metazoa</taxon>
        <taxon>Spiralia</taxon>
        <taxon>Lophotrochozoa</taxon>
        <taxon>Mesozoa</taxon>
        <taxon>Orthonectida</taxon>
        <taxon>Rhopaluridae</taxon>
        <taxon>Intoshia</taxon>
    </lineage>
</organism>
<proteinExistence type="predicted"/>
<evidence type="ECO:0000313" key="2">
    <source>
        <dbReference type="Proteomes" id="UP000078046"/>
    </source>
</evidence>
<keyword evidence="2" id="KW-1185">Reference proteome</keyword>
<gene>
    <name evidence="1" type="ORF">A3Q56_06182</name>
</gene>
<protein>
    <submittedName>
        <fullName evidence="1">Uncharacterized protein</fullName>
    </submittedName>
</protein>